<dbReference type="EMBL" id="QBMN01000084">
    <property type="protein sequence ID" value="PZO39739.1"/>
    <property type="molecule type" value="Genomic_DNA"/>
</dbReference>
<dbReference type="Proteomes" id="UP000249081">
    <property type="component" value="Unassembled WGS sequence"/>
</dbReference>
<proteinExistence type="inferred from homology"/>
<evidence type="ECO:0000313" key="4">
    <source>
        <dbReference type="EMBL" id="PZO39739.1"/>
    </source>
</evidence>
<reference evidence="4 5" key="2">
    <citation type="submission" date="2018-06" db="EMBL/GenBank/DDBJ databases">
        <title>Metagenomic assembly of (sub)arctic Cyanobacteria and their associated microbiome from non-axenic cultures.</title>
        <authorList>
            <person name="Baurain D."/>
        </authorList>
    </citation>
    <scope>NUCLEOTIDE SEQUENCE [LARGE SCALE GENOMIC DNA]</scope>
    <source>
        <strain evidence="4">ULC041bin1</strain>
    </source>
</reference>
<evidence type="ECO:0000256" key="1">
    <source>
        <dbReference type="ARBA" id="ARBA00022987"/>
    </source>
</evidence>
<dbReference type="GO" id="GO:0031412">
    <property type="term" value="P:gas vesicle organization"/>
    <property type="evidence" value="ECO:0007669"/>
    <property type="project" value="InterPro"/>
</dbReference>
<comment type="similarity">
    <text evidence="3">Belongs to the gas vesicle GvpF/GvpL family.</text>
</comment>
<evidence type="ECO:0008006" key="6">
    <source>
        <dbReference type="Google" id="ProtNLM"/>
    </source>
</evidence>
<dbReference type="InterPro" id="IPR009430">
    <property type="entry name" value="GvpL/GvpF"/>
</dbReference>
<keyword evidence="1" id="KW-0304">Gas vesicle</keyword>
<evidence type="ECO:0000256" key="2">
    <source>
        <dbReference type="ARBA" id="ARBA00035108"/>
    </source>
</evidence>
<organism evidence="4 5">
    <name type="scientific">Shackletoniella antarctica</name>
    <dbReference type="NCBI Taxonomy" id="268115"/>
    <lineage>
        <taxon>Bacteria</taxon>
        <taxon>Bacillati</taxon>
        <taxon>Cyanobacteriota</taxon>
        <taxon>Cyanophyceae</taxon>
        <taxon>Oculatellales</taxon>
        <taxon>Oculatellaceae</taxon>
        <taxon>Shackletoniella</taxon>
    </lineage>
</organism>
<accession>A0A2W4WCV0</accession>
<sequence>MEPWRIQGAFETVSPELTSGPIYLYSICPRPQQPLTLPLGLANPTQLIAVDNVAAVVETGVDLAALQTDEPRLLDAVLSHDRVICELFQHTPLLPLRFGTQIASLDLLKAHLANQAADYTAKLNILAPKVEYQIKLIAAEVAAPPLAEGLNGREYFLAKKQRLQDQTAAQDQQQADLTQLLDHISSAYGDSIESEAPAGEARIYVLVDRDGNTLPQWIEEMRSHSPHWILILSEPLPPYHFV</sequence>
<comment type="caution">
    <text evidence="4">The sequence shown here is derived from an EMBL/GenBank/DDBJ whole genome shotgun (WGS) entry which is preliminary data.</text>
</comment>
<evidence type="ECO:0000256" key="3">
    <source>
        <dbReference type="ARBA" id="ARBA00035643"/>
    </source>
</evidence>
<dbReference type="PANTHER" id="PTHR36852">
    <property type="entry name" value="PROTEIN GVPL 2"/>
    <property type="match status" value="1"/>
</dbReference>
<dbReference type="GO" id="GO:0031411">
    <property type="term" value="C:gas vesicle"/>
    <property type="evidence" value="ECO:0007669"/>
    <property type="project" value="UniProtKB-SubCell"/>
</dbReference>
<dbReference type="PANTHER" id="PTHR36852:SF1">
    <property type="entry name" value="PROTEIN GVPL 2"/>
    <property type="match status" value="1"/>
</dbReference>
<comment type="subcellular location">
    <subcellularLocation>
        <location evidence="2">Gas vesicle</location>
    </subcellularLocation>
</comment>
<gene>
    <name evidence="4" type="ORF">DCF17_12895</name>
</gene>
<evidence type="ECO:0000313" key="5">
    <source>
        <dbReference type="Proteomes" id="UP000249081"/>
    </source>
</evidence>
<protein>
    <recommendedName>
        <fullName evidence="6">Gas vesicle protein</fullName>
    </recommendedName>
</protein>
<reference evidence="5" key="1">
    <citation type="submission" date="2018-04" db="EMBL/GenBank/DDBJ databases">
        <authorList>
            <person name="Cornet L."/>
        </authorList>
    </citation>
    <scope>NUCLEOTIDE SEQUENCE [LARGE SCALE GENOMIC DNA]</scope>
</reference>
<name>A0A2W4WCV0_9CYAN</name>
<dbReference type="Pfam" id="PF06386">
    <property type="entry name" value="GvpL_GvpF"/>
    <property type="match status" value="1"/>
</dbReference>
<dbReference type="AlphaFoldDB" id="A0A2W4WCV0"/>